<evidence type="ECO:0000313" key="2">
    <source>
        <dbReference type="Proteomes" id="UP000541444"/>
    </source>
</evidence>
<dbReference type="AlphaFoldDB" id="A0A7J7LLY0"/>
<accession>A0A7J7LLY0</accession>
<reference evidence="1 2" key="1">
    <citation type="journal article" date="2020" name="IScience">
        <title>Genome Sequencing of the Endangered Kingdonia uniflora (Circaeasteraceae, Ranunculales) Reveals Potential Mechanisms of Evolutionary Specialization.</title>
        <authorList>
            <person name="Sun Y."/>
            <person name="Deng T."/>
            <person name="Zhang A."/>
            <person name="Moore M.J."/>
            <person name="Landis J.B."/>
            <person name="Lin N."/>
            <person name="Zhang H."/>
            <person name="Zhang X."/>
            <person name="Huang J."/>
            <person name="Zhang X."/>
            <person name="Sun H."/>
            <person name="Wang H."/>
        </authorList>
    </citation>
    <scope>NUCLEOTIDE SEQUENCE [LARGE SCALE GENOMIC DNA]</scope>
    <source>
        <strain evidence="1">TB1705</strain>
        <tissue evidence="1">Leaf</tissue>
    </source>
</reference>
<dbReference type="Proteomes" id="UP000541444">
    <property type="component" value="Unassembled WGS sequence"/>
</dbReference>
<keyword evidence="2" id="KW-1185">Reference proteome</keyword>
<gene>
    <name evidence="1" type="ORF">GIB67_029717</name>
</gene>
<organism evidence="1 2">
    <name type="scientific">Kingdonia uniflora</name>
    <dbReference type="NCBI Taxonomy" id="39325"/>
    <lineage>
        <taxon>Eukaryota</taxon>
        <taxon>Viridiplantae</taxon>
        <taxon>Streptophyta</taxon>
        <taxon>Embryophyta</taxon>
        <taxon>Tracheophyta</taxon>
        <taxon>Spermatophyta</taxon>
        <taxon>Magnoliopsida</taxon>
        <taxon>Ranunculales</taxon>
        <taxon>Circaeasteraceae</taxon>
        <taxon>Kingdonia</taxon>
    </lineage>
</organism>
<proteinExistence type="predicted"/>
<sequence length="65" mass="7769">LQSATADGELESLRVRIAETEIRLERAREEELNRRMEQMTRFVLVMDILKFYFKKEFQTLASSPF</sequence>
<dbReference type="EMBL" id="JACGCM010002205">
    <property type="protein sequence ID" value="KAF6143548.1"/>
    <property type="molecule type" value="Genomic_DNA"/>
</dbReference>
<name>A0A7J7LLY0_9MAGN</name>
<comment type="caution">
    <text evidence="1">The sequence shown here is derived from an EMBL/GenBank/DDBJ whole genome shotgun (WGS) entry which is preliminary data.</text>
</comment>
<evidence type="ECO:0000313" key="1">
    <source>
        <dbReference type="EMBL" id="KAF6143548.1"/>
    </source>
</evidence>
<feature type="non-terminal residue" evidence="1">
    <location>
        <position position="1"/>
    </location>
</feature>
<protein>
    <submittedName>
        <fullName evidence="1">Uncharacterized protein</fullName>
    </submittedName>
</protein>